<protein>
    <recommendedName>
        <fullName evidence="2">Flagellar hook-length control protein-like C-terminal domain-containing protein</fullName>
    </recommendedName>
</protein>
<dbReference type="InterPro" id="IPR021136">
    <property type="entry name" value="Flagellar_hook_control-like_C"/>
</dbReference>
<feature type="compositionally biased region" description="Basic and acidic residues" evidence="1">
    <location>
        <begin position="64"/>
        <end position="73"/>
    </location>
</feature>
<dbReference type="PATRIC" id="fig|1125699.3.peg.418"/>
<dbReference type="Proteomes" id="UP000014541">
    <property type="component" value="Unassembled WGS sequence"/>
</dbReference>
<reference evidence="3 4" key="1">
    <citation type="submission" date="2013-04" db="EMBL/GenBank/DDBJ databases">
        <title>The Genome Sequence of Treponema maltophilum ATCC 51939.</title>
        <authorList>
            <consortium name="The Broad Institute Genomics Platform"/>
            <person name="Earl A."/>
            <person name="Ward D."/>
            <person name="Feldgarden M."/>
            <person name="Gevers D."/>
            <person name="Leonetti C."/>
            <person name="Blanton J.M."/>
            <person name="Dewhirst F.E."/>
            <person name="Izard J."/>
            <person name="Walker B."/>
            <person name="Young S."/>
            <person name="Zeng Q."/>
            <person name="Gargeya S."/>
            <person name="Fitzgerald M."/>
            <person name="Haas B."/>
            <person name="Abouelleil A."/>
            <person name="Allen A.W."/>
            <person name="Alvarado L."/>
            <person name="Arachchi H.M."/>
            <person name="Berlin A.M."/>
            <person name="Chapman S.B."/>
            <person name="Gainer-Dewar J."/>
            <person name="Goldberg J."/>
            <person name="Griggs A."/>
            <person name="Gujja S."/>
            <person name="Hansen M."/>
            <person name="Howarth C."/>
            <person name="Imamovic A."/>
            <person name="Ireland A."/>
            <person name="Larimer J."/>
            <person name="McCowan C."/>
            <person name="Murphy C."/>
            <person name="Pearson M."/>
            <person name="Poon T.W."/>
            <person name="Priest M."/>
            <person name="Roberts A."/>
            <person name="Saif S."/>
            <person name="Shea T."/>
            <person name="Sisk P."/>
            <person name="Sykes S."/>
            <person name="Wortman J."/>
            <person name="Nusbaum C."/>
            <person name="Birren B."/>
        </authorList>
    </citation>
    <scope>NUCLEOTIDE SEQUENCE [LARGE SCALE GENOMIC DNA]</scope>
    <source>
        <strain evidence="3 4">ATCC 51939</strain>
    </source>
</reference>
<keyword evidence="4" id="KW-1185">Reference proteome</keyword>
<evidence type="ECO:0000259" key="2">
    <source>
        <dbReference type="Pfam" id="PF02120"/>
    </source>
</evidence>
<dbReference type="PANTHER" id="PTHR37533:SF2">
    <property type="entry name" value="FLAGELLAR HOOK-LENGTH CONTROL PROTEIN"/>
    <property type="match status" value="1"/>
</dbReference>
<feature type="region of interest" description="Disordered" evidence="1">
    <location>
        <begin position="46"/>
        <end position="186"/>
    </location>
</feature>
<dbReference type="Pfam" id="PF02120">
    <property type="entry name" value="Flg_hook"/>
    <property type="match status" value="1"/>
</dbReference>
<dbReference type="STRING" id="1125699.HMPREF9194_00412"/>
<organism evidence="3 4">
    <name type="scientific">Treponema maltophilum ATCC 51939</name>
    <dbReference type="NCBI Taxonomy" id="1125699"/>
    <lineage>
        <taxon>Bacteria</taxon>
        <taxon>Pseudomonadati</taxon>
        <taxon>Spirochaetota</taxon>
        <taxon>Spirochaetia</taxon>
        <taxon>Spirochaetales</taxon>
        <taxon>Treponemataceae</taxon>
        <taxon>Treponema</taxon>
    </lineage>
</organism>
<dbReference type="PANTHER" id="PTHR37533">
    <property type="entry name" value="FLAGELLAR HOOK-LENGTH CONTROL PROTEIN"/>
    <property type="match status" value="1"/>
</dbReference>
<dbReference type="RefSeq" id="WP_016524711.1">
    <property type="nucleotide sequence ID" value="NZ_KE332518.1"/>
</dbReference>
<feature type="compositionally biased region" description="Basic and acidic residues" evidence="1">
    <location>
        <begin position="91"/>
        <end position="142"/>
    </location>
</feature>
<accession>S3L6G3</accession>
<evidence type="ECO:0000256" key="1">
    <source>
        <dbReference type="SAM" id="MobiDB-lite"/>
    </source>
</evidence>
<evidence type="ECO:0000313" key="3">
    <source>
        <dbReference type="EMBL" id="EPF32414.1"/>
    </source>
</evidence>
<gene>
    <name evidence="3" type="ORF">HMPREF9194_00412</name>
</gene>
<feature type="compositionally biased region" description="Basic and acidic residues" evidence="1">
    <location>
        <begin position="153"/>
        <end position="162"/>
    </location>
</feature>
<dbReference type="InterPro" id="IPR052563">
    <property type="entry name" value="FliK"/>
</dbReference>
<dbReference type="InterPro" id="IPR038610">
    <property type="entry name" value="FliK-like_C_sf"/>
</dbReference>
<dbReference type="eggNOG" id="COG3144">
    <property type="taxonomic scope" value="Bacteria"/>
</dbReference>
<evidence type="ECO:0000313" key="4">
    <source>
        <dbReference type="Proteomes" id="UP000014541"/>
    </source>
</evidence>
<dbReference type="HOGENOM" id="CLU_547392_0_0_12"/>
<proteinExistence type="predicted"/>
<feature type="domain" description="Flagellar hook-length control protein-like C-terminal" evidence="2">
    <location>
        <begin position="378"/>
        <end position="452"/>
    </location>
</feature>
<sequence>MQALYTHLEQPFTQGPPKGISVQGLNTLFQGESSFEKLLKQTAYSQDLKAKEGPPEQTSVRILQTEERSRETAEPASAQDGKADSSSAEKNAVHNTDKTTAEPAAENERHSAADETEKSAFKESACEEHADGNSPLRADRSGKTSRLGSGKAGEAELTEKAARKTAQVQNKGEGGEEGEDALLAAADAAQTGKTAVLRSENLQFDADEKAEAESVPDWEHEALAASFVQAADTRSLKAGRKEDALSQKARENQEFSVQSAQNAQNVKREAYLSEIPSVIVRDERTKAPHSTEDKKQSLSASIRYDGKGSAQADLFLNVPDASKAGTAFPAGVKDGILSSRAPEQAQAQVQARFTSMLSTEIRANAADLVKAGSIVLRDGNKGTINLTLHPEELGNVKIRLQISDNILTGRITVASEEAYNAFKSNIAALTEAFASNGFDTAGFDLSWSGQNDGRHDGNADTRNPFAFRYDEQTAFAVEDNDSEALFRYDARPSVNLIA</sequence>
<comment type="caution">
    <text evidence="3">The sequence shown here is derived from an EMBL/GenBank/DDBJ whole genome shotgun (WGS) entry which is preliminary data.</text>
</comment>
<dbReference type="AlphaFoldDB" id="S3L6G3"/>
<name>S3L6G3_TREMA</name>
<dbReference type="CDD" id="cd17470">
    <property type="entry name" value="T3SS_Flik_C"/>
    <property type="match status" value="1"/>
</dbReference>
<dbReference type="EMBL" id="ATFF01000002">
    <property type="protein sequence ID" value="EPF32414.1"/>
    <property type="molecule type" value="Genomic_DNA"/>
</dbReference>
<dbReference type="Gene3D" id="3.30.750.140">
    <property type="match status" value="1"/>
</dbReference>